<dbReference type="AlphaFoldDB" id="A0A5B9VYC7"/>
<evidence type="ECO:0000259" key="6">
    <source>
        <dbReference type="PROSITE" id="PS51007"/>
    </source>
</evidence>
<dbReference type="Proteomes" id="UP000324233">
    <property type="component" value="Chromosome"/>
</dbReference>
<dbReference type="InterPro" id="IPR011042">
    <property type="entry name" value="6-blade_b-propeller_TolB-like"/>
</dbReference>
<dbReference type="PANTHER" id="PTHR33546:SF1">
    <property type="entry name" value="LARGE, MULTIFUNCTIONAL SECRETED PROTEIN"/>
    <property type="match status" value="1"/>
</dbReference>
<keyword evidence="3 4" id="KW-0408">Iron</keyword>
<dbReference type="InterPro" id="IPR055557">
    <property type="entry name" value="DUF7133"/>
</dbReference>
<dbReference type="PANTHER" id="PTHR33546">
    <property type="entry name" value="LARGE, MULTIFUNCTIONAL SECRETED PROTEIN-RELATED"/>
    <property type="match status" value="1"/>
</dbReference>
<protein>
    <submittedName>
        <fullName evidence="7">Cytochrome c</fullName>
    </submittedName>
</protein>
<proteinExistence type="predicted"/>
<dbReference type="InterPro" id="IPR011041">
    <property type="entry name" value="Quinoprot_gluc/sorb_DH_b-prop"/>
</dbReference>
<reference evidence="7 8" key="1">
    <citation type="submission" date="2019-08" db="EMBL/GenBank/DDBJ databases">
        <title>Deep-cultivation of Planctomycetes and their phenomic and genomic characterization uncovers novel biology.</title>
        <authorList>
            <person name="Wiegand S."/>
            <person name="Jogler M."/>
            <person name="Boedeker C."/>
            <person name="Pinto D."/>
            <person name="Vollmers J."/>
            <person name="Rivas-Marin E."/>
            <person name="Kohn T."/>
            <person name="Peeters S.H."/>
            <person name="Heuer A."/>
            <person name="Rast P."/>
            <person name="Oberbeckmann S."/>
            <person name="Bunk B."/>
            <person name="Jeske O."/>
            <person name="Meyerdierks A."/>
            <person name="Storesund J.E."/>
            <person name="Kallscheuer N."/>
            <person name="Luecker S."/>
            <person name="Lage O.M."/>
            <person name="Pohl T."/>
            <person name="Merkel B.J."/>
            <person name="Hornburger P."/>
            <person name="Mueller R.-W."/>
            <person name="Bruemmer F."/>
            <person name="Labrenz M."/>
            <person name="Spormann A.M."/>
            <person name="Op den Camp H."/>
            <person name="Overmann J."/>
            <person name="Amann R."/>
            <person name="Jetten M.S.M."/>
            <person name="Mascher T."/>
            <person name="Medema M.H."/>
            <person name="Devos D.P."/>
            <person name="Kaster A.-K."/>
            <person name="Ovreas L."/>
            <person name="Rohde M."/>
            <person name="Galperin M.Y."/>
            <person name="Jogler C."/>
        </authorList>
    </citation>
    <scope>NUCLEOTIDE SEQUENCE [LARGE SCALE GENOMIC DNA]</scope>
    <source>
        <strain evidence="7 8">OJF2</strain>
    </source>
</reference>
<sequence length="994" mass="107466" precursor="true">MKHRIGVVVCGLLFFAGLRAGAQEDLGKELPRIPPREVAAALETFRLHPGFRLELVASEPQVSSPVSVCYDEDGRLYVVEMRGYPYPERAPTGRIVRLEDRDGDGRYEASKTYLDGLNWPTGILPYDGGVFVTVAPDILYAKDTDGDGVADLKKVLFTGFGTDNVQGLLNGLLWGPDGWIYGAGTINGGEIRNLSRPDAKPVSIRGRDFRFRPDGSAFEATSGGGQFGLCLDDWGHRFTCSNSNHIRQVVLPADDLARNPAFVPPAVTTDIASDGAAAPVFRISAAEPWRVVRTRQRAADPEMRKRLAPTELFAIGFFTSASGVTIYRGSAYPEEYRGNAFVGDVGGNLVHRKTLAPDGPIYRADRADQGVEFLASTDNWFRPVNFANTPDGTLLIVDMYRETIEHPKSIPEPIKKHLDLTSGKDRGRLYELMYGKERRTPRRPRLSKASTAELVAHLADPDAWWRETAQRLLIERNDPASLEPLRKLAADRPTALGRLHAIWTLDAMGRMRPGDPPVLASDPDPRLREQGARLVRRGKATDEDLERLLPRLAEDSDAMVRLQAALSLGDAGDAGWASEALASIAVRDADDPWMRSAVFSSIGGRSPAFLRRLGARKGFLAGAAGREWLDGLALLIGARHDRREVRELFESLSAEPGEVERSIAVIAAVGRGARRSGTSLAAVLGGDWPEQVGPIRDWARKIALSDAPAERRASAALCLGMLGASPSLDVLTVLLDARQPSAVQLAALQALGGVDDPSVGPNVVQQWKAMSPAIRREAVEILFARPDRLEALLSAIEARELPSAEIDPARLDQLRKHASERVQARAIKVLGEKTAGTADRRKTVEAFGNAATLPGDAEKGREVHKKVCATCHQVGGQGIAVGPDLATVATRSPDDLLLHILDPNREVSPAYINYNVATVDGRVVTGIIAGESASALTLKRAEGVTEVVPRDQIDAIASAGVSLMPEGLEKGLTAQDLADLIAFVRSIKPAPAGR</sequence>
<keyword evidence="5" id="KW-0732">Signal</keyword>
<keyword evidence="8" id="KW-1185">Reference proteome</keyword>
<dbReference type="SUPFAM" id="SSF46626">
    <property type="entry name" value="Cytochrome c"/>
    <property type="match status" value="1"/>
</dbReference>
<dbReference type="Gene3D" id="1.10.760.10">
    <property type="entry name" value="Cytochrome c-like domain"/>
    <property type="match status" value="1"/>
</dbReference>
<dbReference type="KEGG" id="agv:OJF2_18540"/>
<evidence type="ECO:0000256" key="5">
    <source>
        <dbReference type="SAM" id="SignalP"/>
    </source>
</evidence>
<organism evidence="7 8">
    <name type="scientific">Aquisphaera giovannonii</name>
    <dbReference type="NCBI Taxonomy" id="406548"/>
    <lineage>
        <taxon>Bacteria</taxon>
        <taxon>Pseudomonadati</taxon>
        <taxon>Planctomycetota</taxon>
        <taxon>Planctomycetia</taxon>
        <taxon>Isosphaerales</taxon>
        <taxon>Isosphaeraceae</taxon>
        <taxon>Aquisphaera</taxon>
    </lineage>
</organism>
<dbReference type="GO" id="GO:0020037">
    <property type="term" value="F:heme binding"/>
    <property type="evidence" value="ECO:0007669"/>
    <property type="project" value="InterPro"/>
</dbReference>
<dbReference type="NCBIfam" id="TIGR02604">
    <property type="entry name" value="Piru_Ver_Nterm"/>
    <property type="match status" value="1"/>
</dbReference>
<evidence type="ECO:0000256" key="1">
    <source>
        <dbReference type="ARBA" id="ARBA00022617"/>
    </source>
</evidence>
<feature type="chain" id="PRO_5022979730" evidence="5">
    <location>
        <begin position="23"/>
        <end position="994"/>
    </location>
</feature>
<dbReference type="GO" id="GO:0009055">
    <property type="term" value="F:electron transfer activity"/>
    <property type="evidence" value="ECO:0007669"/>
    <property type="project" value="InterPro"/>
</dbReference>
<dbReference type="OrthoDB" id="230287at2"/>
<dbReference type="GO" id="GO:0046872">
    <property type="term" value="F:metal ion binding"/>
    <property type="evidence" value="ECO:0007669"/>
    <property type="project" value="UniProtKB-KW"/>
</dbReference>
<keyword evidence="2 4" id="KW-0479">Metal-binding</keyword>
<dbReference type="InterPro" id="IPR016024">
    <property type="entry name" value="ARM-type_fold"/>
</dbReference>
<dbReference type="Gene3D" id="1.25.10.10">
    <property type="entry name" value="Leucine-rich Repeat Variant"/>
    <property type="match status" value="2"/>
</dbReference>
<dbReference type="InterPro" id="IPR036909">
    <property type="entry name" value="Cyt_c-like_dom_sf"/>
</dbReference>
<dbReference type="EMBL" id="CP042997">
    <property type="protein sequence ID" value="QEH33353.1"/>
    <property type="molecule type" value="Genomic_DNA"/>
</dbReference>
<dbReference type="InterPro" id="IPR013428">
    <property type="entry name" value="Membrane-bound_put_N"/>
</dbReference>
<evidence type="ECO:0000256" key="4">
    <source>
        <dbReference type="PROSITE-ProRule" id="PRU00433"/>
    </source>
</evidence>
<dbReference type="InterPro" id="IPR013427">
    <property type="entry name" value="Haem-bd_dom_put"/>
</dbReference>
<evidence type="ECO:0000256" key="3">
    <source>
        <dbReference type="ARBA" id="ARBA00023004"/>
    </source>
</evidence>
<dbReference type="Pfam" id="PF23500">
    <property type="entry name" value="DUF7133"/>
    <property type="match status" value="1"/>
</dbReference>
<dbReference type="RefSeq" id="WP_148593165.1">
    <property type="nucleotide sequence ID" value="NZ_CP042997.1"/>
</dbReference>
<dbReference type="Gene3D" id="2.120.10.30">
    <property type="entry name" value="TolB, C-terminal domain"/>
    <property type="match status" value="2"/>
</dbReference>
<evidence type="ECO:0000256" key="2">
    <source>
        <dbReference type="ARBA" id="ARBA00022723"/>
    </source>
</evidence>
<keyword evidence="1 4" id="KW-0349">Heme</keyword>
<gene>
    <name evidence="7" type="ORF">OJF2_18540</name>
</gene>
<feature type="domain" description="Cytochrome c" evidence="6">
    <location>
        <begin position="855"/>
        <end position="988"/>
    </location>
</feature>
<accession>A0A5B9VYC7</accession>
<name>A0A5B9VYC7_9BACT</name>
<dbReference type="SUPFAM" id="SSF48371">
    <property type="entry name" value="ARM repeat"/>
    <property type="match status" value="2"/>
</dbReference>
<evidence type="ECO:0000313" key="8">
    <source>
        <dbReference type="Proteomes" id="UP000324233"/>
    </source>
</evidence>
<dbReference type="Pfam" id="PF00034">
    <property type="entry name" value="Cytochrom_C"/>
    <property type="match status" value="1"/>
</dbReference>
<dbReference type="SUPFAM" id="SSF50952">
    <property type="entry name" value="Soluble quinoprotein glucose dehydrogenase"/>
    <property type="match status" value="1"/>
</dbReference>
<dbReference type="InterPro" id="IPR009056">
    <property type="entry name" value="Cyt_c-like_dom"/>
</dbReference>
<feature type="signal peptide" evidence="5">
    <location>
        <begin position="1"/>
        <end position="22"/>
    </location>
</feature>
<evidence type="ECO:0000313" key="7">
    <source>
        <dbReference type="EMBL" id="QEH33353.1"/>
    </source>
</evidence>
<dbReference type="InterPro" id="IPR011989">
    <property type="entry name" value="ARM-like"/>
</dbReference>
<dbReference type="PROSITE" id="PS51007">
    <property type="entry name" value="CYTC"/>
    <property type="match status" value="1"/>
</dbReference>
<dbReference type="NCBIfam" id="TIGR02603">
    <property type="entry name" value="CxxCH_TIGR02603"/>
    <property type="match status" value="1"/>
</dbReference>